<organism evidence="1">
    <name type="scientific">marine metagenome</name>
    <dbReference type="NCBI Taxonomy" id="408172"/>
    <lineage>
        <taxon>unclassified sequences</taxon>
        <taxon>metagenomes</taxon>
        <taxon>ecological metagenomes</taxon>
    </lineage>
</organism>
<name>A0A381QRG9_9ZZZZ</name>
<evidence type="ECO:0000313" key="1">
    <source>
        <dbReference type="EMBL" id="SUZ80437.1"/>
    </source>
</evidence>
<reference evidence="1" key="1">
    <citation type="submission" date="2018-05" db="EMBL/GenBank/DDBJ databases">
        <authorList>
            <person name="Lanie J.A."/>
            <person name="Ng W.-L."/>
            <person name="Kazmierczak K.M."/>
            <person name="Andrzejewski T.M."/>
            <person name="Davidsen T.M."/>
            <person name="Wayne K.J."/>
            <person name="Tettelin H."/>
            <person name="Glass J.I."/>
            <person name="Rusch D."/>
            <person name="Podicherti R."/>
            <person name="Tsui H.-C.T."/>
            <person name="Winkler M.E."/>
        </authorList>
    </citation>
    <scope>NUCLEOTIDE SEQUENCE</scope>
</reference>
<sequence>MKHHEYTRELLYHLTCGDCKNWWSYATFETDYELANKAMSCPHCGSRAKIQLKNNNKI</sequence>
<dbReference type="EMBL" id="UINC01001427">
    <property type="protein sequence ID" value="SUZ80437.1"/>
    <property type="molecule type" value="Genomic_DNA"/>
</dbReference>
<proteinExistence type="predicted"/>
<gene>
    <name evidence="1" type="ORF">METZ01_LOCUS33291</name>
</gene>
<accession>A0A381QRG9</accession>
<protein>
    <submittedName>
        <fullName evidence="1">Uncharacterized protein</fullName>
    </submittedName>
</protein>
<dbReference type="AlphaFoldDB" id="A0A381QRG9"/>